<evidence type="ECO:0000313" key="3">
    <source>
        <dbReference type="EMBL" id="ASK79205.1"/>
    </source>
</evidence>
<keyword evidence="2" id="KW-1133">Transmembrane helix</keyword>
<dbReference type="GO" id="GO:0005886">
    <property type="term" value="C:plasma membrane"/>
    <property type="evidence" value="ECO:0007669"/>
    <property type="project" value="TreeGrafter"/>
</dbReference>
<feature type="transmembrane region" description="Helical" evidence="2">
    <location>
        <begin position="58"/>
        <end position="76"/>
    </location>
</feature>
<proteinExistence type="predicted"/>
<evidence type="ECO:0000256" key="1">
    <source>
        <dbReference type="ARBA" id="ARBA00022448"/>
    </source>
</evidence>
<keyword evidence="2" id="KW-0472">Membrane</keyword>
<reference evidence="3 4" key="1">
    <citation type="journal article" date="2016" name="Int. J. Syst. Evol. Microbiol.">
        <title>Paraphotobacterium marinum gen. nov., sp. nov., a member of the family Vibrionaceae, isolated from surface seawater.</title>
        <authorList>
            <person name="Huang Z."/>
            <person name="Dong C."/>
            <person name="Shao Z."/>
        </authorList>
    </citation>
    <scope>NUCLEOTIDE SEQUENCE [LARGE SCALE GENOMIC DNA]</scope>
    <source>
        <strain evidence="3 4">NSCS20N07D</strain>
    </source>
</reference>
<gene>
    <name evidence="3" type="ORF">CF386_09035</name>
</gene>
<organism evidence="3 4">
    <name type="scientific">Paraphotobacterium marinum</name>
    <dbReference type="NCBI Taxonomy" id="1755811"/>
    <lineage>
        <taxon>Bacteria</taxon>
        <taxon>Pseudomonadati</taxon>
        <taxon>Pseudomonadota</taxon>
        <taxon>Gammaproteobacteria</taxon>
        <taxon>Vibrionales</taxon>
        <taxon>Vibrionaceae</taxon>
        <taxon>Paraphotobacterium</taxon>
    </lineage>
</organism>
<dbReference type="AlphaFoldDB" id="A0A220VFR8"/>
<feature type="transmembrane region" description="Helical" evidence="2">
    <location>
        <begin position="20"/>
        <end position="46"/>
    </location>
</feature>
<dbReference type="Proteomes" id="UP000242175">
    <property type="component" value="Chromosome small"/>
</dbReference>
<feature type="transmembrane region" description="Helical" evidence="2">
    <location>
        <begin position="171"/>
        <end position="189"/>
    </location>
</feature>
<evidence type="ECO:0000256" key="2">
    <source>
        <dbReference type="SAM" id="Phobius"/>
    </source>
</evidence>
<dbReference type="PANTHER" id="PTHR43298">
    <property type="entry name" value="MULTIDRUG RESISTANCE PROTEIN NORM-RELATED"/>
    <property type="match status" value="1"/>
</dbReference>
<keyword evidence="4" id="KW-1185">Reference proteome</keyword>
<accession>A0A220VFR8</accession>
<name>A0A220VFR8_9GAMM</name>
<dbReference type="CDD" id="cd12082">
    <property type="entry name" value="MATE_like"/>
    <property type="match status" value="1"/>
</dbReference>
<evidence type="ECO:0008006" key="5">
    <source>
        <dbReference type="Google" id="ProtNLM"/>
    </source>
</evidence>
<protein>
    <recommendedName>
        <fullName evidence="5">Na(+)/drug antiporter</fullName>
    </recommendedName>
</protein>
<feature type="transmembrane region" description="Helical" evidence="2">
    <location>
        <begin position="249"/>
        <end position="272"/>
    </location>
</feature>
<evidence type="ECO:0000313" key="4">
    <source>
        <dbReference type="Proteomes" id="UP000242175"/>
    </source>
</evidence>
<keyword evidence="1" id="KW-0813">Transport</keyword>
<feature type="transmembrane region" description="Helical" evidence="2">
    <location>
        <begin position="139"/>
        <end position="159"/>
    </location>
</feature>
<keyword evidence="2" id="KW-0812">Transmembrane</keyword>
<dbReference type="KEGG" id="pmai:CF386_09035"/>
<dbReference type="InterPro" id="IPR050222">
    <property type="entry name" value="MATE_MdtK"/>
</dbReference>
<feature type="transmembrane region" description="Helical" evidence="2">
    <location>
        <begin position="284"/>
        <end position="308"/>
    </location>
</feature>
<dbReference type="PANTHER" id="PTHR43298:SF2">
    <property type="entry name" value="FMN_FAD EXPORTER YEEO-RELATED"/>
    <property type="match status" value="1"/>
</dbReference>
<dbReference type="OrthoDB" id="9780160at2"/>
<feature type="transmembrane region" description="Helical" evidence="2">
    <location>
        <begin position="97"/>
        <end position="119"/>
    </location>
</feature>
<sequence length="331" mass="38036">MKKLNLKQLNFDLIKSIVSFSSLLALQNISGLISTFLGIVILSQLGPDYLAAGPLTMMAKYWVIFPLGGFFKYTSIKMIHARANKNSTLMNDYFKNSLILMVLLTIILCISLKIIFNLFFTLNPSIVHAKLITLDYLRVFYFTAFLMSINIALNTYLLVIKKTSLSVKISILKSFLFLILCYGLIHKNFGKEWGILGYAYAEIITASLILIYTSMYIFKYNKLTLSLNLFRQNINKKLIIEQIKYGQTFLYSSFSALFNIFVTTALCFKLGQDMLETIEVGNEYFMIFFFTLFAISTASGIKLAHLYGKQDFKKLKNMHYIIQFIQSLYVQ</sequence>
<dbReference type="EMBL" id="CP022356">
    <property type="protein sequence ID" value="ASK79205.1"/>
    <property type="molecule type" value="Genomic_DNA"/>
</dbReference>
<dbReference type="RefSeq" id="WP_089074113.1">
    <property type="nucleotide sequence ID" value="NZ_CP022356.1"/>
</dbReference>
<feature type="transmembrane region" description="Helical" evidence="2">
    <location>
        <begin position="195"/>
        <end position="218"/>
    </location>
</feature>